<proteinExistence type="predicted"/>
<organism evidence="2 3">
    <name type="scientific">Datura stramonium</name>
    <name type="common">Jimsonweed</name>
    <name type="synonym">Common thornapple</name>
    <dbReference type="NCBI Taxonomy" id="4076"/>
    <lineage>
        <taxon>Eukaryota</taxon>
        <taxon>Viridiplantae</taxon>
        <taxon>Streptophyta</taxon>
        <taxon>Embryophyta</taxon>
        <taxon>Tracheophyta</taxon>
        <taxon>Spermatophyta</taxon>
        <taxon>Magnoliopsida</taxon>
        <taxon>eudicotyledons</taxon>
        <taxon>Gunneridae</taxon>
        <taxon>Pentapetalae</taxon>
        <taxon>asterids</taxon>
        <taxon>lamiids</taxon>
        <taxon>Solanales</taxon>
        <taxon>Solanaceae</taxon>
        <taxon>Solanoideae</taxon>
        <taxon>Datureae</taxon>
        <taxon>Datura</taxon>
    </lineage>
</organism>
<accession>A0ABS8VEZ7</accession>
<dbReference type="Pfam" id="PF03919">
    <property type="entry name" value="mRNA_cap_C"/>
    <property type="match status" value="1"/>
</dbReference>
<dbReference type="SUPFAM" id="SSF50249">
    <property type="entry name" value="Nucleic acid-binding proteins"/>
    <property type="match status" value="1"/>
</dbReference>
<comment type="caution">
    <text evidence="2">The sequence shown here is derived from an EMBL/GenBank/DDBJ whole genome shotgun (WGS) entry which is preliminary data.</text>
</comment>
<evidence type="ECO:0000313" key="2">
    <source>
        <dbReference type="EMBL" id="MCD9645027.1"/>
    </source>
</evidence>
<evidence type="ECO:0000313" key="3">
    <source>
        <dbReference type="Proteomes" id="UP000823775"/>
    </source>
</evidence>
<name>A0ABS8VEZ7_DATST</name>
<sequence length="146" mass="16604">MEGNRVVFPGGLSNGWVLVLGVESSDPSDYSGKIIECSFDTNNQEWVWMRTRVDKGTPNDYNTYRKVLRSITDNITEDVLLNEIHEIIRLPMYADRIQSDSKAHGIYEHPLVPRRVMCAILGLLYGSSWCTVKLVVHGSGLLFFLR</sequence>
<dbReference type="PANTHER" id="PTHR10367">
    <property type="entry name" value="MRNA-CAPPING ENZYME"/>
    <property type="match status" value="1"/>
</dbReference>
<dbReference type="EMBL" id="JACEIK010004315">
    <property type="protein sequence ID" value="MCD9645027.1"/>
    <property type="molecule type" value="Genomic_DNA"/>
</dbReference>
<dbReference type="Gene3D" id="2.40.50.140">
    <property type="entry name" value="Nucleic acid-binding proteins"/>
    <property type="match status" value="1"/>
</dbReference>
<dbReference type="InterPro" id="IPR051029">
    <property type="entry name" value="mRNA_Capping_Enz/RNA_Phosphat"/>
</dbReference>
<dbReference type="InterPro" id="IPR012340">
    <property type="entry name" value="NA-bd_OB-fold"/>
</dbReference>
<dbReference type="PANTHER" id="PTHR10367:SF17">
    <property type="entry name" value="MRNA-CAPPING ENZYME"/>
    <property type="match status" value="1"/>
</dbReference>
<gene>
    <name evidence="2" type="ORF">HAX54_033669</name>
</gene>
<keyword evidence="3" id="KW-1185">Reference proteome</keyword>
<feature type="domain" description="mRNA capping enzyme C-terminal" evidence="1">
    <location>
        <begin position="27"/>
        <end position="81"/>
    </location>
</feature>
<dbReference type="Proteomes" id="UP000823775">
    <property type="component" value="Unassembled WGS sequence"/>
</dbReference>
<reference evidence="2 3" key="1">
    <citation type="journal article" date="2021" name="BMC Genomics">
        <title>Datura genome reveals duplications of psychoactive alkaloid biosynthetic genes and high mutation rate following tissue culture.</title>
        <authorList>
            <person name="Rajewski A."/>
            <person name="Carter-House D."/>
            <person name="Stajich J."/>
            <person name="Litt A."/>
        </authorList>
    </citation>
    <scope>NUCLEOTIDE SEQUENCE [LARGE SCALE GENOMIC DNA]</scope>
    <source>
        <strain evidence="2">AR-01</strain>
    </source>
</reference>
<protein>
    <recommendedName>
        <fullName evidence="1">mRNA capping enzyme C-terminal domain-containing protein</fullName>
    </recommendedName>
</protein>
<evidence type="ECO:0000259" key="1">
    <source>
        <dbReference type="Pfam" id="PF03919"/>
    </source>
</evidence>
<dbReference type="InterPro" id="IPR013846">
    <property type="entry name" value="mRNA_cap_enzyme_C"/>
</dbReference>